<feature type="compositionally biased region" description="Basic residues" evidence="4">
    <location>
        <begin position="230"/>
        <end position="240"/>
    </location>
</feature>
<gene>
    <name evidence="6" type="ORF">CPOL0286_LOCUS8302</name>
</gene>
<keyword evidence="2" id="KW-0521">NADP</keyword>
<dbReference type="PANTHER" id="PTHR43827">
    <property type="entry name" value="2,5-DIKETO-D-GLUCONIC ACID REDUCTASE"/>
    <property type="match status" value="1"/>
</dbReference>
<reference evidence="6" key="1">
    <citation type="submission" date="2021-01" db="EMBL/GenBank/DDBJ databases">
        <authorList>
            <person name="Corre E."/>
            <person name="Pelletier E."/>
            <person name="Niang G."/>
            <person name="Scheremetjew M."/>
            <person name="Finn R."/>
            <person name="Kale V."/>
            <person name="Holt S."/>
            <person name="Cochrane G."/>
            <person name="Meng A."/>
            <person name="Brown T."/>
            <person name="Cohen L."/>
        </authorList>
    </citation>
    <scope>NUCLEOTIDE SEQUENCE</scope>
    <source>
        <strain evidence="6">UIO037</strain>
    </source>
</reference>
<keyword evidence="3" id="KW-0560">Oxidoreductase</keyword>
<dbReference type="PRINTS" id="PR00069">
    <property type="entry name" value="ALDKETRDTASE"/>
</dbReference>
<dbReference type="InterPro" id="IPR036812">
    <property type="entry name" value="NAD(P)_OxRdtase_dom_sf"/>
</dbReference>
<dbReference type="AlphaFoldDB" id="A0A6V4EK69"/>
<dbReference type="InterPro" id="IPR020471">
    <property type="entry name" value="AKR"/>
</dbReference>
<feature type="region of interest" description="Disordered" evidence="4">
    <location>
        <begin position="230"/>
        <end position="278"/>
    </location>
</feature>
<sequence>MAPLVGSELAPALPSASRYLGRPPEYLRAPSASVSSVRVLLNDGAEMPAVAYGTYRANGLSLRAGVLQALRSGYRHIDTASAYANEAVVAEAIRDSGVPRSERFIATKLWSSDHGANATRAAVWRSLAALGTGYIDLYLIHAPRNNGRTAAEAERLRRESWEVMSELRGQGVLRSIGVSNFAPRHLAQLKSWGGTLPAVEFHPHLLQLGLLEACQADGIQLDGCRGRARRRGRLGRRREARAHAGAGDAAPRAAAWSSCRREEHHDVQGGLQRDPLRL</sequence>
<dbReference type="InterPro" id="IPR023210">
    <property type="entry name" value="NADP_OxRdtase_dom"/>
</dbReference>
<name>A0A6V4EK69_9EUKA</name>
<dbReference type="EMBL" id="HBKO01018218">
    <property type="protein sequence ID" value="CAE2218373.1"/>
    <property type="molecule type" value="Transcribed_RNA"/>
</dbReference>
<evidence type="ECO:0000256" key="2">
    <source>
        <dbReference type="ARBA" id="ARBA00022857"/>
    </source>
</evidence>
<evidence type="ECO:0000313" key="6">
    <source>
        <dbReference type="EMBL" id="CAE2218373.1"/>
    </source>
</evidence>
<dbReference type="Pfam" id="PF00248">
    <property type="entry name" value="Aldo_ket_red"/>
    <property type="match status" value="1"/>
</dbReference>
<organism evidence="6">
    <name type="scientific">Prymnesium polylepis</name>
    <dbReference type="NCBI Taxonomy" id="72548"/>
    <lineage>
        <taxon>Eukaryota</taxon>
        <taxon>Haptista</taxon>
        <taxon>Haptophyta</taxon>
        <taxon>Prymnesiophyceae</taxon>
        <taxon>Prymnesiales</taxon>
        <taxon>Prymnesiaceae</taxon>
        <taxon>Prymnesium</taxon>
    </lineage>
</organism>
<protein>
    <recommendedName>
        <fullName evidence="5">NADP-dependent oxidoreductase domain-containing protein</fullName>
    </recommendedName>
</protein>
<feature type="compositionally biased region" description="Low complexity" evidence="4">
    <location>
        <begin position="243"/>
        <end position="255"/>
    </location>
</feature>
<dbReference type="SUPFAM" id="SSF51430">
    <property type="entry name" value="NAD(P)-linked oxidoreductase"/>
    <property type="match status" value="1"/>
</dbReference>
<evidence type="ECO:0000256" key="4">
    <source>
        <dbReference type="SAM" id="MobiDB-lite"/>
    </source>
</evidence>
<dbReference type="GO" id="GO:0016616">
    <property type="term" value="F:oxidoreductase activity, acting on the CH-OH group of donors, NAD or NADP as acceptor"/>
    <property type="evidence" value="ECO:0007669"/>
    <property type="project" value="UniProtKB-ARBA"/>
</dbReference>
<dbReference type="Gene3D" id="3.20.20.100">
    <property type="entry name" value="NADP-dependent oxidoreductase domain"/>
    <property type="match status" value="1"/>
</dbReference>
<evidence type="ECO:0000256" key="3">
    <source>
        <dbReference type="ARBA" id="ARBA00023002"/>
    </source>
</evidence>
<accession>A0A6V4EK69</accession>
<dbReference type="CDD" id="cd19071">
    <property type="entry name" value="AKR_AKR1-5-like"/>
    <property type="match status" value="1"/>
</dbReference>
<feature type="domain" description="NADP-dependent oxidoreductase" evidence="5">
    <location>
        <begin position="66"/>
        <end position="221"/>
    </location>
</feature>
<proteinExistence type="inferred from homology"/>
<comment type="similarity">
    <text evidence="1">Belongs to the aldo/keto reductase family.</text>
</comment>
<evidence type="ECO:0000259" key="5">
    <source>
        <dbReference type="Pfam" id="PF00248"/>
    </source>
</evidence>
<evidence type="ECO:0000256" key="1">
    <source>
        <dbReference type="ARBA" id="ARBA00007905"/>
    </source>
</evidence>
<dbReference type="PANTHER" id="PTHR43827:SF3">
    <property type="entry name" value="NADP-DEPENDENT OXIDOREDUCTASE DOMAIN-CONTAINING PROTEIN"/>
    <property type="match status" value="1"/>
</dbReference>